<feature type="transmembrane region" description="Helical" evidence="1">
    <location>
        <begin position="52"/>
        <end position="75"/>
    </location>
</feature>
<comment type="caution">
    <text evidence="2">The sequence shown here is derived from an EMBL/GenBank/DDBJ whole genome shotgun (WGS) entry which is preliminary data.</text>
</comment>
<feature type="transmembrane region" description="Helical" evidence="1">
    <location>
        <begin position="172"/>
        <end position="198"/>
    </location>
</feature>
<keyword evidence="1" id="KW-1133">Transmembrane helix</keyword>
<evidence type="ECO:0000313" key="3">
    <source>
        <dbReference type="Proteomes" id="UP001519654"/>
    </source>
</evidence>
<evidence type="ECO:0000256" key="1">
    <source>
        <dbReference type="SAM" id="Phobius"/>
    </source>
</evidence>
<name>A0ABS5YKN8_9ACTN</name>
<dbReference type="EMBL" id="JAHKKG010000003">
    <property type="protein sequence ID" value="MBU2663606.1"/>
    <property type="molecule type" value="Genomic_DNA"/>
</dbReference>
<gene>
    <name evidence="2" type="ORF">KOI35_08815</name>
</gene>
<keyword evidence="3" id="KW-1185">Reference proteome</keyword>
<evidence type="ECO:0000313" key="2">
    <source>
        <dbReference type="EMBL" id="MBU2663606.1"/>
    </source>
</evidence>
<protein>
    <submittedName>
        <fullName evidence="2">ABC transporter permease subunit</fullName>
    </submittedName>
</protein>
<reference evidence="2 3" key="1">
    <citation type="submission" date="2021-06" db="EMBL/GenBank/DDBJ databases">
        <title>Actinoplanes lichenicola sp. nov., and Actinoplanes ovalisporus sp. nov., isolated from lichen in Thailand.</title>
        <authorList>
            <person name="Saeng-In P."/>
            <person name="Kanchanasin P."/>
            <person name="Yuki M."/>
            <person name="Kudo T."/>
            <person name="Ohkuma M."/>
            <person name="Phongsopitanun W."/>
            <person name="Tanasupawat S."/>
        </authorList>
    </citation>
    <scope>NUCLEOTIDE SEQUENCE [LARGE SCALE GENOMIC DNA]</scope>
    <source>
        <strain evidence="2 3">NBRC 110975</strain>
    </source>
</reference>
<accession>A0ABS5YKN8</accession>
<feature type="transmembrane region" description="Helical" evidence="1">
    <location>
        <begin position="96"/>
        <end position="123"/>
    </location>
</feature>
<proteinExistence type="predicted"/>
<keyword evidence="1" id="KW-0812">Transmembrane</keyword>
<dbReference type="RefSeq" id="WP_215785594.1">
    <property type="nucleotide sequence ID" value="NZ_JAHKKG010000003.1"/>
</dbReference>
<feature type="transmembrane region" description="Helical" evidence="1">
    <location>
        <begin position="218"/>
        <end position="242"/>
    </location>
</feature>
<keyword evidence="1" id="KW-0472">Membrane</keyword>
<organism evidence="2 3">
    <name type="scientific">Paractinoplanes bogorensis</name>
    <dbReference type="NCBI Taxonomy" id="1610840"/>
    <lineage>
        <taxon>Bacteria</taxon>
        <taxon>Bacillati</taxon>
        <taxon>Actinomycetota</taxon>
        <taxon>Actinomycetes</taxon>
        <taxon>Micromonosporales</taxon>
        <taxon>Micromonosporaceae</taxon>
        <taxon>Paractinoplanes</taxon>
    </lineage>
</organism>
<sequence>MSTLTSEWTKLRSLRSTTWFLGAAVAGMIGSGLIEAIAASAGEITPAEVDPFGGALAGLSFAEFVVGGFAVLAVTNEYASRTIRGSLTAVPKRWPVLAGKAVAVGGSVFTAALLLIFGSFLISRAVLDSHGMSLPAADGVPRAMAGAAVYLGFLALLGTGFAWLVRSTAGGLAALFGVLYGLPIVSLLLPHGMGAPILRFLPQQAGAALMQVGPSDLLAPWAGAAVLTGYAAVVLGLAAVVLRRRDA</sequence>
<feature type="transmembrane region" description="Helical" evidence="1">
    <location>
        <begin position="20"/>
        <end position="40"/>
    </location>
</feature>
<dbReference type="Proteomes" id="UP001519654">
    <property type="component" value="Unassembled WGS sequence"/>
</dbReference>
<feature type="transmembrane region" description="Helical" evidence="1">
    <location>
        <begin position="143"/>
        <end position="165"/>
    </location>
</feature>